<gene>
    <name evidence="6" type="ORF">UFOPK2754_01822</name>
</gene>
<evidence type="ECO:0000256" key="1">
    <source>
        <dbReference type="ARBA" id="ARBA00005417"/>
    </source>
</evidence>
<proteinExistence type="inferred from homology"/>
<sequence length="321" mass="34441">MLITLEHVSKQFSNGRAAPRDLDLEISDGELTVLVGPSGCGKTTTLRLINRLVEPTNGRVLIDGTDIATLDPVIMRRGIGYVIQQIGLFPHLTIGANVAMIPRLLGWSKKRQADRVAELLSLVGLDPDAYRDRYPHELSGGQQQRVGVARALGADPPVLLMDEPFGALDPITRTHLQDELLSIQAGIRKTIVFVTHDIDEAVRLGDRIAIFAEDGTLAQRATARELLTSPATPFVESFVGAERALLLLAVTPVDRSMLSPVPPHTHSSPPDLPVIALGTPLRDALALMVLHGAEALAVTATAEQREVIGVLPAAALATLRP</sequence>
<name>A0A6J6TW06_9ZZZZ</name>
<keyword evidence="2" id="KW-0813">Transport</keyword>
<dbReference type="InterPro" id="IPR017871">
    <property type="entry name" value="ABC_transporter-like_CS"/>
</dbReference>
<dbReference type="PROSITE" id="PS50893">
    <property type="entry name" value="ABC_TRANSPORTER_2"/>
    <property type="match status" value="1"/>
</dbReference>
<dbReference type="FunFam" id="3.40.50.300:FF:000425">
    <property type="entry name" value="Probable ABC transporter, ATP-binding subunit"/>
    <property type="match status" value="1"/>
</dbReference>
<organism evidence="6">
    <name type="scientific">freshwater metagenome</name>
    <dbReference type="NCBI Taxonomy" id="449393"/>
    <lineage>
        <taxon>unclassified sequences</taxon>
        <taxon>metagenomes</taxon>
        <taxon>ecological metagenomes</taxon>
    </lineage>
</organism>
<protein>
    <submittedName>
        <fullName evidence="6">Unannotated protein</fullName>
    </submittedName>
</protein>
<reference evidence="6" key="1">
    <citation type="submission" date="2020-05" db="EMBL/GenBank/DDBJ databases">
        <authorList>
            <person name="Chiriac C."/>
            <person name="Salcher M."/>
            <person name="Ghai R."/>
            <person name="Kavagutti S V."/>
        </authorList>
    </citation>
    <scope>NUCLEOTIDE SEQUENCE</scope>
</reference>
<dbReference type="GO" id="GO:0016887">
    <property type="term" value="F:ATP hydrolysis activity"/>
    <property type="evidence" value="ECO:0007669"/>
    <property type="project" value="InterPro"/>
</dbReference>
<dbReference type="Gene3D" id="3.40.50.300">
    <property type="entry name" value="P-loop containing nucleotide triphosphate hydrolases"/>
    <property type="match status" value="1"/>
</dbReference>
<dbReference type="EMBL" id="CAEZYR010000066">
    <property type="protein sequence ID" value="CAB4751306.1"/>
    <property type="molecule type" value="Genomic_DNA"/>
</dbReference>
<dbReference type="SMART" id="SM00382">
    <property type="entry name" value="AAA"/>
    <property type="match status" value="1"/>
</dbReference>
<dbReference type="InterPro" id="IPR003593">
    <property type="entry name" value="AAA+_ATPase"/>
</dbReference>
<dbReference type="PROSITE" id="PS00211">
    <property type="entry name" value="ABC_TRANSPORTER_1"/>
    <property type="match status" value="1"/>
</dbReference>
<dbReference type="Pfam" id="PF00005">
    <property type="entry name" value="ABC_tran"/>
    <property type="match status" value="1"/>
</dbReference>
<evidence type="ECO:0000256" key="4">
    <source>
        <dbReference type="ARBA" id="ARBA00022840"/>
    </source>
</evidence>
<dbReference type="SUPFAM" id="SSF52540">
    <property type="entry name" value="P-loop containing nucleoside triphosphate hydrolases"/>
    <property type="match status" value="1"/>
</dbReference>
<keyword evidence="3" id="KW-0547">Nucleotide-binding</keyword>
<evidence type="ECO:0000313" key="6">
    <source>
        <dbReference type="EMBL" id="CAB4751306.1"/>
    </source>
</evidence>
<evidence type="ECO:0000256" key="3">
    <source>
        <dbReference type="ARBA" id="ARBA00022741"/>
    </source>
</evidence>
<dbReference type="PANTHER" id="PTHR43117:SF4">
    <property type="entry name" value="OSMOPROTECTANT IMPORT ATP-BINDING PROTEIN OSMV"/>
    <property type="match status" value="1"/>
</dbReference>
<evidence type="ECO:0000259" key="5">
    <source>
        <dbReference type="PROSITE" id="PS50893"/>
    </source>
</evidence>
<dbReference type="AlphaFoldDB" id="A0A6J6TW06"/>
<evidence type="ECO:0000256" key="2">
    <source>
        <dbReference type="ARBA" id="ARBA00022448"/>
    </source>
</evidence>
<comment type="similarity">
    <text evidence="1">Belongs to the ABC transporter superfamily.</text>
</comment>
<accession>A0A6J6TW06</accession>
<dbReference type="InterPro" id="IPR027417">
    <property type="entry name" value="P-loop_NTPase"/>
</dbReference>
<dbReference type="InterPro" id="IPR003439">
    <property type="entry name" value="ABC_transporter-like_ATP-bd"/>
</dbReference>
<keyword evidence="4" id="KW-0067">ATP-binding</keyword>
<dbReference type="GO" id="GO:0005524">
    <property type="term" value="F:ATP binding"/>
    <property type="evidence" value="ECO:0007669"/>
    <property type="project" value="UniProtKB-KW"/>
</dbReference>
<feature type="domain" description="ABC transporter" evidence="5">
    <location>
        <begin position="3"/>
        <end position="239"/>
    </location>
</feature>
<dbReference type="PANTHER" id="PTHR43117">
    <property type="entry name" value="OSMOPROTECTANT IMPORT ATP-BINDING PROTEIN OSMV"/>
    <property type="match status" value="1"/>
</dbReference>